<dbReference type="EMBL" id="DQ158857">
    <property type="protein sequence ID" value="ABA27265.1"/>
    <property type="molecule type" value="Genomic_DNA"/>
</dbReference>
<dbReference type="GeneID" id="5788539"/>
<dbReference type="GO" id="GO:0005736">
    <property type="term" value="C:RNA polymerase I complex"/>
    <property type="evidence" value="ECO:0007669"/>
    <property type="project" value="TreeGrafter"/>
</dbReference>
<dbReference type="PANTHER" id="PTHR11800:SF13">
    <property type="entry name" value="DNA-DIRECTED RNA POLYMERASES I AND III SUBUNIT RPAC1"/>
    <property type="match status" value="1"/>
</dbReference>
<reference evidence="4 5" key="1">
    <citation type="journal article" date="2006" name="Proc. Natl. Acad. Sci. U.S.A.">
        <title>Complete nucleotide sequence of the chlorarachniophyte nucleomorph: nature's smallest nucleus.</title>
        <authorList>
            <person name="Gilson P.R."/>
            <person name="Su V."/>
            <person name="Slamovits C.H."/>
            <person name="Reith M.E."/>
            <person name="Keeling P.J."/>
            <person name="McFadden G.I."/>
        </authorList>
    </citation>
    <scope>NUCLEOTIDE SEQUENCE [LARGE SCALE GENOMIC DNA]</scope>
    <source>
        <strain evidence="5">CCMP621</strain>
    </source>
</reference>
<evidence type="ECO:0000313" key="5">
    <source>
        <dbReference type="Proteomes" id="UP000243425"/>
    </source>
</evidence>
<dbReference type="Pfam" id="PF01193">
    <property type="entry name" value="RNA_pol_L"/>
    <property type="match status" value="1"/>
</dbReference>
<dbReference type="GO" id="GO:0003899">
    <property type="term" value="F:DNA-directed RNA polymerase activity"/>
    <property type="evidence" value="ECO:0007669"/>
    <property type="project" value="InterPro"/>
</dbReference>
<sequence>MSSKVFKKFYKNYPNKKPWEIHIVEEGFQFKVLVLNNFFMEIEIVGLDSSIINAMRRILLSEIATIAIEDIYVFENTSILNDNILAHRIGLIPLRINPKQIQFQKMYCLKDQTNSVVLILKNSNFCNSFRLTKDIFCKDFSYRRYGSLIPHQSRVYFSIKQDIVKKNSFLTFEDILITKLKPKQLLFLEAHCKKGYSTQHSKYSPVAAAWYLYYSTTILIKNLIYYKQNLENFLYLKKTNINKKFSKFYNTKHLLNGTKLKNSGLLQNNCFNENYVNIKGKITFYFALNQLDL</sequence>
<dbReference type="InterPro" id="IPR011263">
    <property type="entry name" value="DNA-dir_RNA_pol_RpoA/D/Rpb3"/>
</dbReference>
<dbReference type="Proteomes" id="UP000243425">
    <property type="component" value="Nucleomorph 2"/>
</dbReference>
<dbReference type="SUPFAM" id="SSF55257">
    <property type="entry name" value="RBP11-like subunits of RNA polymerase"/>
    <property type="match status" value="1"/>
</dbReference>
<gene>
    <name evidence="4" type="primary">rpa5</name>
</gene>
<dbReference type="InterPro" id="IPR036643">
    <property type="entry name" value="RNApol_insert_sf"/>
</dbReference>
<dbReference type="SUPFAM" id="SSF56553">
    <property type="entry name" value="Insert subdomain of RNA polymerase alpha subunit"/>
    <property type="match status" value="1"/>
</dbReference>
<dbReference type="PANTHER" id="PTHR11800">
    <property type="entry name" value="DNA-DIRECTED RNA POLYMERASE"/>
    <property type="match status" value="1"/>
</dbReference>
<dbReference type="GO" id="GO:0046983">
    <property type="term" value="F:protein dimerization activity"/>
    <property type="evidence" value="ECO:0007669"/>
    <property type="project" value="InterPro"/>
</dbReference>
<dbReference type="GO" id="GO:0005666">
    <property type="term" value="C:RNA polymerase III complex"/>
    <property type="evidence" value="ECO:0007669"/>
    <property type="project" value="TreeGrafter"/>
</dbReference>
<keyword evidence="1 4" id="KW-0240">DNA-directed RNA polymerase</keyword>
<feature type="domain" description="DNA-directed RNA polymerase RpoA/D/Rpb3-type" evidence="3">
    <location>
        <begin position="39"/>
        <end position="251"/>
    </location>
</feature>
<organism evidence="4 5">
    <name type="scientific">Bigelowiella natans</name>
    <name type="common">Pedinomonas minutissima</name>
    <name type="synonym">Chlorarachnion sp. (strain CCMP621)</name>
    <dbReference type="NCBI Taxonomy" id="227086"/>
    <lineage>
        <taxon>Eukaryota</taxon>
        <taxon>Sar</taxon>
        <taxon>Rhizaria</taxon>
        <taxon>Cercozoa</taxon>
        <taxon>Chlorarachniophyceae</taxon>
        <taxon>Bigelowiella</taxon>
    </lineage>
</organism>
<keyword evidence="2" id="KW-0804">Transcription</keyword>
<dbReference type="GO" id="GO:0006351">
    <property type="term" value="P:DNA-templated transcription"/>
    <property type="evidence" value="ECO:0007669"/>
    <property type="project" value="InterPro"/>
</dbReference>
<dbReference type="RefSeq" id="XP_001712877.1">
    <property type="nucleotide sequence ID" value="XM_001712825.1"/>
</dbReference>
<proteinExistence type="predicted"/>
<keyword evidence="4" id="KW-0542">Nucleomorph</keyword>
<geneLocation type="nucleomorph" evidence="4"/>
<evidence type="ECO:0000256" key="2">
    <source>
        <dbReference type="ARBA" id="ARBA00023163"/>
    </source>
</evidence>
<name>Q3LWA1_BIGNA</name>
<accession>Q3LWA1</accession>
<protein>
    <submittedName>
        <fullName evidence="4">DNA-directed RNA polymerase I 40kDa subunit</fullName>
    </submittedName>
</protein>
<dbReference type="SMART" id="SM00662">
    <property type="entry name" value="RPOLD"/>
    <property type="match status" value="1"/>
</dbReference>
<dbReference type="InterPro" id="IPR050518">
    <property type="entry name" value="Rpo3/RPB3_RNA_Pol_subunit"/>
</dbReference>
<dbReference type="Gene3D" id="2.170.120.12">
    <property type="entry name" value="DNA-directed RNA polymerase, insert domain"/>
    <property type="match status" value="1"/>
</dbReference>
<evidence type="ECO:0000313" key="4">
    <source>
        <dbReference type="EMBL" id="ABA27265.1"/>
    </source>
</evidence>
<dbReference type="AlphaFoldDB" id="Q3LWA1"/>
<dbReference type="InterPro" id="IPR036603">
    <property type="entry name" value="RBP11-like"/>
</dbReference>
<evidence type="ECO:0000256" key="1">
    <source>
        <dbReference type="ARBA" id="ARBA00022478"/>
    </source>
</evidence>
<evidence type="ECO:0000259" key="3">
    <source>
        <dbReference type="SMART" id="SM00662"/>
    </source>
</evidence>